<gene>
    <name evidence="1" type="ORF">OnM2_059077</name>
</gene>
<evidence type="ECO:0000313" key="2">
    <source>
        <dbReference type="Proteomes" id="UP000286134"/>
    </source>
</evidence>
<reference evidence="1 2" key="1">
    <citation type="journal article" date="2018" name="BMC Genomics">
        <title>Comparative genome analyses reveal sequence features reflecting distinct modes of host-adaptation between dicot and monocot powdery mildew.</title>
        <authorList>
            <person name="Wu Y."/>
            <person name="Ma X."/>
            <person name="Pan Z."/>
            <person name="Kale S.D."/>
            <person name="Song Y."/>
            <person name="King H."/>
            <person name="Zhang Q."/>
            <person name="Presley C."/>
            <person name="Deng X."/>
            <person name="Wei C.I."/>
            <person name="Xiao S."/>
        </authorList>
    </citation>
    <scope>NUCLEOTIDE SEQUENCE [LARGE SCALE GENOMIC DNA]</scope>
    <source>
        <strain evidence="1">UMSG2</strain>
    </source>
</reference>
<organism evidence="1 2">
    <name type="scientific">Erysiphe neolycopersici</name>
    <dbReference type="NCBI Taxonomy" id="212602"/>
    <lineage>
        <taxon>Eukaryota</taxon>
        <taxon>Fungi</taxon>
        <taxon>Dikarya</taxon>
        <taxon>Ascomycota</taxon>
        <taxon>Pezizomycotina</taxon>
        <taxon>Leotiomycetes</taxon>
        <taxon>Erysiphales</taxon>
        <taxon>Erysiphaceae</taxon>
        <taxon>Erysiphe</taxon>
    </lineage>
</organism>
<protein>
    <submittedName>
        <fullName evidence="1">Uncharacterized protein</fullName>
    </submittedName>
</protein>
<dbReference type="Proteomes" id="UP000286134">
    <property type="component" value="Unassembled WGS sequence"/>
</dbReference>
<dbReference type="AlphaFoldDB" id="A0A420HQB5"/>
<keyword evidence="2" id="KW-1185">Reference proteome</keyword>
<accession>A0A420HQB5</accession>
<sequence>MPKLLVNSFQTRSSLQIKHGNFRTDKDVRPQNIVTTSQPHQIIVSSINWLLGFFHTLASLASTTWLHGNFEWQWHLLNPYPVAKRQFYHSYSSTTKNFATGTCSPKECSEDCLYPSEKDQLDDYLPCRQLERAKKTHDLTAKSNTLQFKFLISSPSNTPKVV</sequence>
<name>A0A420HQB5_9PEZI</name>
<evidence type="ECO:0000313" key="1">
    <source>
        <dbReference type="EMBL" id="RKF59602.1"/>
    </source>
</evidence>
<comment type="caution">
    <text evidence="1">The sequence shown here is derived from an EMBL/GenBank/DDBJ whole genome shotgun (WGS) entry which is preliminary data.</text>
</comment>
<proteinExistence type="predicted"/>
<dbReference type="OrthoDB" id="10359251at2759"/>
<dbReference type="EMBL" id="MCFK01005902">
    <property type="protein sequence ID" value="RKF59602.1"/>
    <property type="molecule type" value="Genomic_DNA"/>
</dbReference>